<protein>
    <submittedName>
        <fullName evidence="2">Uncharacterized protein</fullName>
    </submittedName>
</protein>
<dbReference type="AlphaFoldDB" id="A0A6C0DVI2"/>
<proteinExistence type="predicted"/>
<name>A0A6C0DVI2_9ZZZZ</name>
<accession>A0A6C0DVI2</accession>
<feature type="transmembrane region" description="Helical" evidence="1">
    <location>
        <begin position="12"/>
        <end position="29"/>
    </location>
</feature>
<dbReference type="EMBL" id="MN739678">
    <property type="protein sequence ID" value="QHT20488.1"/>
    <property type="molecule type" value="Genomic_DNA"/>
</dbReference>
<feature type="transmembrane region" description="Helical" evidence="1">
    <location>
        <begin position="41"/>
        <end position="58"/>
    </location>
</feature>
<evidence type="ECO:0000313" key="2">
    <source>
        <dbReference type="EMBL" id="QHT20488.1"/>
    </source>
</evidence>
<reference evidence="2" key="1">
    <citation type="journal article" date="2020" name="Nature">
        <title>Giant virus diversity and host interactions through global metagenomics.</title>
        <authorList>
            <person name="Schulz F."/>
            <person name="Roux S."/>
            <person name="Paez-Espino D."/>
            <person name="Jungbluth S."/>
            <person name="Walsh D.A."/>
            <person name="Denef V.J."/>
            <person name="McMahon K.D."/>
            <person name="Konstantinidis K.T."/>
            <person name="Eloe-Fadrosh E.A."/>
            <person name="Kyrpides N.C."/>
            <person name="Woyke T."/>
        </authorList>
    </citation>
    <scope>NUCLEOTIDE SEQUENCE</scope>
    <source>
        <strain evidence="2">GVMAG-M-3300023174-60</strain>
    </source>
</reference>
<keyword evidence="1" id="KW-1133">Transmembrane helix</keyword>
<sequence length="76" mass="8632">MEYLYKPHFYAHIVSSIAMLTAIVLLIINYKKVLKLDVLELIKILSLLAIAIASYGQSHTTLEKEYGYNPFGALMK</sequence>
<evidence type="ECO:0000256" key="1">
    <source>
        <dbReference type="SAM" id="Phobius"/>
    </source>
</evidence>
<keyword evidence="1" id="KW-0472">Membrane</keyword>
<organism evidence="2">
    <name type="scientific">viral metagenome</name>
    <dbReference type="NCBI Taxonomy" id="1070528"/>
    <lineage>
        <taxon>unclassified sequences</taxon>
        <taxon>metagenomes</taxon>
        <taxon>organismal metagenomes</taxon>
    </lineage>
</organism>
<keyword evidence="1" id="KW-0812">Transmembrane</keyword>